<reference evidence="10" key="3">
    <citation type="submission" date="2015-06" db="UniProtKB">
        <authorList>
            <consortium name="EnsemblMetazoa"/>
        </authorList>
    </citation>
    <scope>IDENTIFICATION</scope>
</reference>
<feature type="region of interest" description="Disordered" evidence="6">
    <location>
        <begin position="450"/>
        <end position="486"/>
    </location>
</feature>
<dbReference type="InterPro" id="IPR009057">
    <property type="entry name" value="Homeodomain-like_sf"/>
</dbReference>
<keyword evidence="11" id="KW-1185">Reference proteome</keyword>
<accession>R7T564</accession>
<evidence type="ECO:0000313" key="10">
    <source>
        <dbReference type="EnsemblMetazoa" id="CapteP228854"/>
    </source>
</evidence>
<evidence type="ECO:0000256" key="1">
    <source>
        <dbReference type="ARBA" id="ARBA00010467"/>
    </source>
</evidence>
<evidence type="ECO:0000256" key="5">
    <source>
        <dbReference type="RuleBase" id="RU367107"/>
    </source>
</evidence>
<keyword evidence="2 5" id="KW-0158">Chromosome</keyword>
<keyword evidence="5" id="KW-0010">Activator</keyword>
<evidence type="ECO:0000259" key="8">
    <source>
        <dbReference type="Pfam" id="PF08914"/>
    </source>
</evidence>
<dbReference type="EMBL" id="AMQN01003498">
    <property type="status" value="NOT_ANNOTATED_CDS"/>
    <property type="molecule type" value="Genomic_DNA"/>
</dbReference>
<dbReference type="InterPro" id="IPR039595">
    <property type="entry name" value="TE2IP/Rap1"/>
</dbReference>
<dbReference type="HOGENOM" id="CLU_446364_0_0_1"/>
<dbReference type="GO" id="GO:0010833">
    <property type="term" value="P:telomere maintenance via telomere lengthening"/>
    <property type="evidence" value="ECO:0007669"/>
    <property type="project" value="UniProtKB-UniRule"/>
</dbReference>
<dbReference type="EnsemblMetazoa" id="CapteT228854">
    <property type="protein sequence ID" value="CapteP228854"/>
    <property type="gene ID" value="CapteG228854"/>
</dbReference>
<reference evidence="11" key="1">
    <citation type="submission" date="2012-12" db="EMBL/GenBank/DDBJ databases">
        <authorList>
            <person name="Hellsten U."/>
            <person name="Grimwood J."/>
            <person name="Chapman J.A."/>
            <person name="Shapiro H."/>
            <person name="Aerts A."/>
            <person name="Otillar R.P."/>
            <person name="Terry A.Y."/>
            <person name="Boore J.L."/>
            <person name="Simakov O."/>
            <person name="Marletaz F."/>
            <person name="Cho S.-J."/>
            <person name="Edsinger-Gonzales E."/>
            <person name="Havlak P."/>
            <person name="Kuo D.-H."/>
            <person name="Larsson T."/>
            <person name="Lv J."/>
            <person name="Arendt D."/>
            <person name="Savage R."/>
            <person name="Osoegawa K."/>
            <person name="de Jong P."/>
            <person name="Lindberg D.R."/>
            <person name="Seaver E.C."/>
            <person name="Weisblat D.A."/>
            <person name="Putnam N.H."/>
            <person name="Grigoriev I.V."/>
            <person name="Rokhsar D.S."/>
        </authorList>
    </citation>
    <scope>NUCLEOTIDE SEQUENCE</scope>
    <source>
        <strain evidence="11">I ESC-2004</strain>
    </source>
</reference>
<feature type="compositionally biased region" description="Polar residues" evidence="6">
    <location>
        <begin position="455"/>
        <end position="467"/>
    </location>
</feature>
<comment type="subcellular location">
    <subcellularLocation>
        <location evidence="5">Nucleus</location>
    </subcellularLocation>
    <subcellularLocation>
        <location evidence="5">Chromosome</location>
        <location evidence="5">Telomere</location>
    </subcellularLocation>
</comment>
<dbReference type="EMBL" id="KB311953">
    <property type="protein sequence ID" value="ELT88173.1"/>
    <property type="molecule type" value="Genomic_DNA"/>
</dbReference>
<name>R7T564_CAPTE</name>
<dbReference type="GO" id="GO:0031848">
    <property type="term" value="P:protection from non-homologous end joining at telomere"/>
    <property type="evidence" value="ECO:0007669"/>
    <property type="project" value="TreeGrafter"/>
</dbReference>
<dbReference type="EMBL" id="AMQN01003499">
    <property type="status" value="NOT_ANNOTATED_CDS"/>
    <property type="molecule type" value="Genomic_DNA"/>
</dbReference>
<feature type="chain" id="PRO_5008786666" description="Telomeric repeat-binding factor 2-interacting protein 1" evidence="7">
    <location>
        <begin position="23"/>
        <end position="612"/>
    </location>
</feature>
<evidence type="ECO:0000256" key="2">
    <source>
        <dbReference type="ARBA" id="ARBA00022454"/>
    </source>
</evidence>
<dbReference type="InterPro" id="IPR015010">
    <property type="entry name" value="TERF2IP_Myb"/>
</dbReference>
<protein>
    <recommendedName>
        <fullName evidence="5">Telomeric repeat-binding factor 2-interacting protein 1</fullName>
        <shortName evidence="5">TERF2-interacting telomeric protein 1</shortName>
    </recommendedName>
    <alternativeName>
        <fullName evidence="5">Repressor/activator protein 1 homolog</fullName>
    </alternativeName>
</protein>
<organism evidence="9">
    <name type="scientific">Capitella teleta</name>
    <name type="common">Polychaete worm</name>
    <dbReference type="NCBI Taxonomy" id="283909"/>
    <lineage>
        <taxon>Eukaryota</taxon>
        <taxon>Metazoa</taxon>
        <taxon>Spiralia</taxon>
        <taxon>Lophotrochozoa</taxon>
        <taxon>Annelida</taxon>
        <taxon>Polychaeta</taxon>
        <taxon>Sedentaria</taxon>
        <taxon>Scolecida</taxon>
        <taxon>Capitellidae</taxon>
        <taxon>Capitella</taxon>
    </lineage>
</organism>
<comment type="function">
    <text evidence="5">Acts both as a regulator of telomere function and as a transcription regulator. Involved in the regulation of telomere length and protection as a component of the shelterin complex (telosome). Does not bind DNA directly: recruited to telomeric double-stranded 5'-TTAGGG-3' repeats via its interaction with terf2. Independently of its function in telomeres, also acts as a transcription regulator: recruited to extratelomeric 5'-TTAGGG-3' sites via its association with terf2 or other factors, and regulates gene expression.</text>
</comment>
<dbReference type="GO" id="GO:0042162">
    <property type="term" value="F:telomeric DNA binding"/>
    <property type="evidence" value="ECO:0007669"/>
    <property type="project" value="TreeGrafter"/>
</dbReference>
<evidence type="ECO:0000256" key="6">
    <source>
        <dbReference type="SAM" id="MobiDB-lite"/>
    </source>
</evidence>
<feature type="signal peptide" evidence="7">
    <location>
        <begin position="1"/>
        <end position="22"/>
    </location>
</feature>
<evidence type="ECO:0000313" key="11">
    <source>
        <dbReference type="Proteomes" id="UP000014760"/>
    </source>
</evidence>
<dbReference type="PANTHER" id="PTHR16466">
    <property type="entry name" value="TELOMERE REPEAT-BINDING FACTOR 2-INTERACTING PROTEIN 1"/>
    <property type="match status" value="1"/>
</dbReference>
<dbReference type="OrthoDB" id="435460at2759"/>
<evidence type="ECO:0000256" key="4">
    <source>
        <dbReference type="ARBA" id="ARBA00023242"/>
    </source>
</evidence>
<proteinExistence type="inferred from homology"/>
<dbReference type="SUPFAM" id="SSF46689">
    <property type="entry name" value="Homeodomain-like"/>
    <property type="match status" value="1"/>
</dbReference>
<dbReference type="CDD" id="cd11655">
    <property type="entry name" value="rap1_myb-like"/>
    <property type="match status" value="1"/>
</dbReference>
<dbReference type="GO" id="GO:0070187">
    <property type="term" value="C:shelterin complex"/>
    <property type="evidence" value="ECO:0007669"/>
    <property type="project" value="TreeGrafter"/>
</dbReference>
<dbReference type="GO" id="GO:0006355">
    <property type="term" value="P:regulation of DNA-templated transcription"/>
    <property type="evidence" value="ECO:0007669"/>
    <property type="project" value="UniProtKB-UniRule"/>
</dbReference>
<dbReference type="Gene3D" id="1.10.10.60">
    <property type="entry name" value="Homeodomain-like"/>
    <property type="match status" value="1"/>
</dbReference>
<gene>
    <name evidence="9" type="ORF">CAPTEDRAFT_228854</name>
</gene>
<dbReference type="PANTHER" id="PTHR16466:SF6">
    <property type="entry name" value="TELOMERIC REPEAT-BINDING FACTOR 2-INTERACTING PROTEIN 1"/>
    <property type="match status" value="1"/>
</dbReference>
<evidence type="ECO:0000313" key="9">
    <source>
        <dbReference type="EMBL" id="ELT88173.1"/>
    </source>
</evidence>
<evidence type="ECO:0000256" key="3">
    <source>
        <dbReference type="ARBA" id="ARBA00022895"/>
    </source>
</evidence>
<comment type="subunit">
    <text evidence="5">Homodimer.</text>
</comment>
<comment type="similarity">
    <text evidence="1 5">Belongs to the RAP1 family.</text>
</comment>
<feature type="domain" description="TERF2-interacting telomeric protein 1 Myb" evidence="8">
    <location>
        <begin position="255"/>
        <end position="306"/>
    </location>
</feature>
<keyword evidence="7" id="KW-0732">Signal</keyword>
<dbReference type="AlphaFoldDB" id="R7T564"/>
<dbReference type="STRING" id="283909.R7T564"/>
<keyword evidence="4 5" id="KW-0539">Nucleus</keyword>
<keyword evidence="5" id="KW-0805">Transcription regulation</keyword>
<dbReference type="Pfam" id="PF08914">
    <property type="entry name" value="Myb_Rap1"/>
    <property type="match status" value="1"/>
</dbReference>
<keyword evidence="3 5" id="KW-0779">Telomere</keyword>
<keyword evidence="5" id="KW-0804">Transcription</keyword>
<evidence type="ECO:0000256" key="7">
    <source>
        <dbReference type="SAM" id="SignalP"/>
    </source>
</evidence>
<dbReference type="Proteomes" id="UP000014760">
    <property type="component" value="Unassembled WGS sequence"/>
</dbReference>
<sequence length="612" mass="69478">MSKALFVPWSVLAVRVFSVVVGRVGCPDRGGIFKSGASFGFVEGEETLTDSEQYLATMFKFSQVLFTKENGDALRFHLPPGQDKRRYLPIIKFMRLYLLEIEDINKEKLERQIVTVPKQRHFNPINLNQPELHLVHMMIWHKPLSGDDANIMNILITNIESWDETTSCSFAPRVKPSQKTLFQSDLLMTQLLKMLFRILTSIGKGWELMKTTIISSMLPLNSVPKGSIASDDSFSGCETNLVKTDMRERKGRKKYTLQDDMAIINFIIDDNLCTKIKGNAIWKSMAASQVTKCTWQSMKDRFRKVIIRDLSHYPLKADQVEALTNGFYGVKYGTRLAGSTDRLRQSDHSTSSSADECDMLLMRQAGMLEDKNSSLRDFIIDSDVFLLSVDLAVGHRCRNKREYHLRVSSWFNANWRGLIEQIADSEETQRLSPVPHVNPPSNRARRISSDLMEESSAQKSASPTQCITPPVPIHDSSPSQSSPLPKHRFTFKRNFPVVSSSDNSMPVRKVARVVASQASSSENTPPQEIEEIPVTDHTIRNIIMISDVEETVAVNRRLSEDASNMENIISLSEEVMKNFKLSPECFYEILRHCNGDIKMAAREIIYSDEYVS</sequence>
<reference evidence="9 11" key="2">
    <citation type="journal article" date="2013" name="Nature">
        <title>Insights into bilaterian evolution from three spiralian genomes.</title>
        <authorList>
            <person name="Simakov O."/>
            <person name="Marletaz F."/>
            <person name="Cho S.J."/>
            <person name="Edsinger-Gonzales E."/>
            <person name="Havlak P."/>
            <person name="Hellsten U."/>
            <person name="Kuo D.H."/>
            <person name="Larsson T."/>
            <person name="Lv J."/>
            <person name="Arendt D."/>
            <person name="Savage R."/>
            <person name="Osoegawa K."/>
            <person name="de Jong P."/>
            <person name="Grimwood J."/>
            <person name="Chapman J.A."/>
            <person name="Shapiro H."/>
            <person name="Aerts A."/>
            <person name="Otillar R.P."/>
            <person name="Terry A.Y."/>
            <person name="Boore J.L."/>
            <person name="Grigoriev I.V."/>
            <person name="Lindberg D.R."/>
            <person name="Seaver E.C."/>
            <person name="Weisblat D.A."/>
            <person name="Putnam N.H."/>
            <person name="Rokhsar D.S."/>
        </authorList>
    </citation>
    <scope>NUCLEOTIDE SEQUENCE</scope>
    <source>
        <strain evidence="9 11">I ESC-2004</strain>
    </source>
</reference>